<dbReference type="EMBL" id="OZ075123">
    <property type="protein sequence ID" value="CAL4914984.1"/>
    <property type="molecule type" value="Genomic_DNA"/>
</dbReference>
<protein>
    <recommendedName>
        <fullName evidence="3">Myb-like domain-containing protein</fullName>
    </recommendedName>
</protein>
<evidence type="ECO:0008006" key="3">
    <source>
        <dbReference type="Google" id="ProtNLM"/>
    </source>
</evidence>
<evidence type="ECO:0000313" key="2">
    <source>
        <dbReference type="Proteomes" id="UP001497457"/>
    </source>
</evidence>
<sequence length="509" mass="56753">MLFTHEKNADQFDLLSYGNLRGLDASGNSEESSFGNGCKDNSSVSLEKFSFPWLHVENCQPATLDHDKRPFSDVEPCQVACKRPKQTDHNTWLNSLGECPFISEAEISASALADELIETKQPDHNPASNGATTCSVSSDIHCPNHKQSVGVENLQLPDWVTSFPGYFEDCETIAGYNQVGDIDSPVHEYLPRKGVPIGPEHQADIPEWRPRVSVSVTGGSGFCADLDCSSVSTSEPVSRGYDCESAKWIKDCVIPISSCSSPVVWARDIKIDCDCSDEGSVRCVRQHIIEARENLKNSLGQDKFGELGLSEMGEDIAQRWTDEEEKLFQRVVFSNPISLGKNFWDHLPHAFPSKTSKDLVRYYFNVFMLRKRAQQNRSDLLRVDSDDDELHGESLVAGHEEVESAVESPKHEHFIDNSLPIEGDHKEYEEHIAGLSFHENASECRHLPNQMPLCSNAENITQNVCDQDELRTSFESQHNRAPPPKGVQCAEFSLNDDAPRNLENQGASV</sequence>
<dbReference type="Proteomes" id="UP001497457">
    <property type="component" value="Chromosome 13rd"/>
</dbReference>
<organism evidence="1 2">
    <name type="scientific">Urochloa decumbens</name>
    <dbReference type="NCBI Taxonomy" id="240449"/>
    <lineage>
        <taxon>Eukaryota</taxon>
        <taxon>Viridiplantae</taxon>
        <taxon>Streptophyta</taxon>
        <taxon>Embryophyta</taxon>
        <taxon>Tracheophyta</taxon>
        <taxon>Spermatophyta</taxon>
        <taxon>Magnoliopsida</taxon>
        <taxon>Liliopsida</taxon>
        <taxon>Poales</taxon>
        <taxon>Poaceae</taxon>
        <taxon>PACMAD clade</taxon>
        <taxon>Panicoideae</taxon>
        <taxon>Panicodae</taxon>
        <taxon>Paniceae</taxon>
        <taxon>Melinidinae</taxon>
        <taxon>Urochloa</taxon>
    </lineage>
</organism>
<proteinExistence type="predicted"/>
<keyword evidence="2" id="KW-1185">Reference proteome</keyword>
<evidence type="ECO:0000313" key="1">
    <source>
        <dbReference type="EMBL" id="CAL4914984.1"/>
    </source>
</evidence>
<dbReference type="AlphaFoldDB" id="A0ABC8WT04"/>
<accession>A0ABC8WT04</accession>
<dbReference type="InterPro" id="IPR001005">
    <property type="entry name" value="SANT/Myb"/>
</dbReference>
<dbReference type="CDD" id="cd00167">
    <property type="entry name" value="SANT"/>
    <property type="match status" value="1"/>
</dbReference>
<reference evidence="1" key="1">
    <citation type="submission" date="2024-10" db="EMBL/GenBank/DDBJ databases">
        <authorList>
            <person name="Ryan C."/>
        </authorList>
    </citation>
    <scope>NUCLEOTIDE SEQUENCE [LARGE SCALE GENOMIC DNA]</scope>
</reference>
<name>A0ABC8WT04_9POAL</name>
<dbReference type="PANTHER" id="PTHR46872:SF18">
    <property type="entry name" value="OS03G0425800 PROTEIN"/>
    <property type="match status" value="1"/>
</dbReference>
<dbReference type="PANTHER" id="PTHR46872">
    <property type="entry name" value="DNA BINDING PROTEIN"/>
    <property type="match status" value="1"/>
</dbReference>
<gene>
    <name evidence="1" type="ORF">URODEC1_LOCUS17228</name>
</gene>